<keyword evidence="1 3" id="KW-0807">Transducer</keyword>
<feature type="domain" description="Methyl-accepting transducer" evidence="5">
    <location>
        <begin position="210"/>
        <end position="454"/>
    </location>
</feature>
<feature type="transmembrane region" description="Helical" evidence="4">
    <location>
        <begin position="13"/>
        <end position="32"/>
    </location>
</feature>
<evidence type="ECO:0000259" key="5">
    <source>
        <dbReference type="PROSITE" id="PS50111"/>
    </source>
</evidence>
<evidence type="ECO:0000256" key="3">
    <source>
        <dbReference type="PROSITE-ProRule" id="PRU00284"/>
    </source>
</evidence>
<feature type="transmembrane region" description="Helical" evidence="4">
    <location>
        <begin position="143"/>
        <end position="169"/>
    </location>
</feature>
<keyword evidence="4" id="KW-0812">Transmembrane</keyword>
<feature type="transmembrane region" description="Helical" evidence="4">
    <location>
        <begin position="94"/>
        <end position="123"/>
    </location>
</feature>
<keyword evidence="7" id="KW-1185">Reference proteome</keyword>
<evidence type="ECO:0000313" key="6">
    <source>
        <dbReference type="EMBL" id="MFD2264982.1"/>
    </source>
</evidence>
<evidence type="ECO:0000313" key="7">
    <source>
        <dbReference type="Proteomes" id="UP001597295"/>
    </source>
</evidence>
<feature type="transmembrane region" description="Helical" evidence="4">
    <location>
        <begin position="37"/>
        <end position="55"/>
    </location>
</feature>
<sequence>MNHLSDLDALRRLTGKLMLGLLWFNVVAALLIPQDGWAMELGVAVCALMATVVRLVADEGFAARCAVAVGLIGQISAVLWGLSGHAWQVDIHMAYFAALAVLVTYCDWRVVVLAAAVTAVHHLMLNFMLPTALYPGGADFGRVIVHAIIVVIETASLSAACILLTGLLARAGEQTAAARRAEQAALDVRQAQELDRRTAEDERRNALEDMANRVETEAGNAVKTVAEQGAHLTDLATGMAETAARMRQKSGRVNATAEEVLEAAQSVASATEELSTAVGDIGRRIAETAANTRDANREGDAAAEIVGTLTETVDRIGDVAKLIGDIAGQTNLLALNATIEAARAGDAGKGFAVVASEVKNLATQTHRSTDEISRMVGAIREVTDQVVEKVYGMIERIRAIDSAAATIASAVEQQGAVTAEIARTVGQTADAARHVSEEIGKVAEEASANGTTADELNHIAAKVADDIDSLRQKVIHIVRTSTDAVNRRSKPRYAVNIATKLELRDRSVPVQLVNMSEGGAMAAGYELLEGQQVEAEILILNHRLSVTVKGLREGGVVLKFRKESPAYEAFLKSLPGLVERARAVG</sequence>
<comment type="caution">
    <text evidence="6">The sequence shown here is derived from an EMBL/GenBank/DDBJ whole genome shotgun (WGS) entry which is preliminary data.</text>
</comment>
<dbReference type="Proteomes" id="UP001597295">
    <property type="component" value="Unassembled WGS sequence"/>
</dbReference>
<comment type="similarity">
    <text evidence="2">Belongs to the methyl-accepting chemotaxis (MCP) protein family.</text>
</comment>
<organism evidence="6 7">
    <name type="scientific">Lacibacterium aquatile</name>
    <dbReference type="NCBI Taxonomy" id="1168082"/>
    <lineage>
        <taxon>Bacteria</taxon>
        <taxon>Pseudomonadati</taxon>
        <taxon>Pseudomonadota</taxon>
        <taxon>Alphaproteobacteria</taxon>
        <taxon>Rhodospirillales</taxon>
        <taxon>Rhodospirillaceae</taxon>
    </lineage>
</organism>
<evidence type="ECO:0000256" key="2">
    <source>
        <dbReference type="ARBA" id="ARBA00029447"/>
    </source>
</evidence>
<dbReference type="SMART" id="SM00283">
    <property type="entry name" value="MA"/>
    <property type="match status" value="1"/>
</dbReference>
<dbReference type="InterPro" id="IPR004089">
    <property type="entry name" value="MCPsignal_dom"/>
</dbReference>
<dbReference type="SUPFAM" id="SSF58104">
    <property type="entry name" value="Methyl-accepting chemotaxis protein (MCP) signaling domain"/>
    <property type="match status" value="1"/>
</dbReference>
<proteinExistence type="inferred from homology"/>
<dbReference type="Gene3D" id="1.10.287.950">
    <property type="entry name" value="Methyl-accepting chemotaxis protein"/>
    <property type="match status" value="1"/>
</dbReference>
<dbReference type="Pfam" id="PF00015">
    <property type="entry name" value="MCPsignal"/>
    <property type="match status" value="1"/>
</dbReference>
<gene>
    <name evidence="6" type="ORF">ACFSM5_18910</name>
</gene>
<dbReference type="PRINTS" id="PR00260">
    <property type="entry name" value="CHEMTRNSDUCR"/>
</dbReference>
<feature type="transmembrane region" description="Helical" evidence="4">
    <location>
        <begin position="61"/>
        <end position="82"/>
    </location>
</feature>
<name>A0ABW5DVS2_9PROT</name>
<dbReference type="PANTHER" id="PTHR32089">
    <property type="entry name" value="METHYL-ACCEPTING CHEMOTAXIS PROTEIN MCPB"/>
    <property type="match status" value="1"/>
</dbReference>
<evidence type="ECO:0000256" key="4">
    <source>
        <dbReference type="SAM" id="Phobius"/>
    </source>
</evidence>
<dbReference type="InterPro" id="IPR004090">
    <property type="entry name" value="Chemotax_Me-accpt_rcpt"/>
</dbReference>
<dbReference type="EMBL" id="JBHUIP010000014">
    <property type="protein sequence ID" value="MFD2264982.1"/>
    <property type="molecule type" value="Genomic_DNA"/>
</dbReference>
<protein>
    <submittedName>
        <fullName evidence="6">Methyl-accepting chemotaxis protein</fullName>
    </submittedName>
</protein>
<keyword evidence="4" id="KW-1133">Transmembrane helix</keyword>
<evidence type="ECO:0000256" key="1">
    <source>
        <dbReference type="ARBA" id="ARBA00023224"/>
    </source>
</evidence>
<keyword evidence="4" id="KW-0472">Membrane</keyword>
<dbReference type="PANTHER" id="PTHR32089:SF112">
    <property type="entry name" value="LYSOZYME-LIKE PROTEIN-RELATED"/>
    <property type="match status" value="1"/>
</dbReference>
<reference evidence="7" key="1">
    <citation type="journal article" date="2019" name="Int. J. Syst. Evol. Microbiol.">
        <title>The Global Catalogue of Microorganisms (GCM) 10K type strain sequencing project: providing services to taxonomists for standard genome sequencing and annotation.</title>
        <authorList>
            <consortium name="The Broad Institute Genomics Platform"/>
            <consortium name="The Broad Institute Genome Sequencing Center for Infectious Disease"/>
            <person name="Wu L."/>
            <person name="Ma J."/>
        </authorList>
    </citation>
    <scope>NUCLEOTIDE SEQUENCE [LARGE SCALE GENOMIC DNA]</scope>
    <source>
        <strain evidence="7">CGMCC 1.19062</strain>
    </source>
</reference>
<accession>A0ABW5DVS2</accession>
<dbReference type="RefSeq" id="WP_379878148.1">
    <property type="nucleotide sequence ID" value="NZ_JBHUIP010000014.1"/>
</dbReference>
<dbReference type="PROSITE" id="PS50111">
    <property type="entry name" value="CHEMOTAXIS_TRANSDUC_2"/>
    <property type="match status" value="1"/>
</dbReference>